<organism evidence="15 16">
    <name type="scientific">Sediminicurvatus halobius</name>
    <dbReference type="NCBI Taxonomy" id="2182432"/>
    <lineage>
        <taxon>Bacteria</taxon>
        <taxon>Pseudomonadati</taxon>
        <taxon>Pseudomonadota</taxon>
        <taxon>Gammaproteobacteria</taxon>
        <taxon>Chromatiales</taxon>
        <taxon>Ectothiorhodospiraceae</taxon>
        <taxon>Sediminicurvatus</taxon>
    </lineage>
</organism>
<dbReference type="InterPro" id="IPR005863">
    <property type="entry name" value="UDP-N-AcMur_synth"/>
</dbReference>
<name>A0A2U2N7W0_9GAMM</name>
<evidence type="ECO:0000313" key="15">
    <source>
        <dbReference type="EMBL" id="PWG65178.1"/>
    </source>
</evidence>
<dbReference type="GO" id="GO:0008360">
    <property type="term" value="P:regulation of cell shape"/>
    <property type="evidence" value="ECO:0007669"/>
    <property type="project" value="UniProtKB-KW"/>
</dbReference>
<dbReference type="Gene3D" id="3.40.1390.10">
    <property type="entry name" value="MurE/MurF, N-terminal domain"/>
    <property type="match status" value="1"/>
</dbReference>
<evidence type="ECO:0000256" key="6">
    <source>
        <dbReference type="ARBA" id="ARBA00022960"/>
    </source>
</evidence>
<keyword evidence="1 10" id="KW-0963">Cytoplasm</keyword>
<keyword evidence="4 10" id="KW-0547">Nucleotide-binding</keyword>
<feature type="binding site" evidence="10">
    <location>
        <begin position="107"/>
        <end position="113"/>
    </location>
    <ligand>
        <name>ATP</name>
        <dbReference type="ChEBI" id="CHEBI:30616"/>
    </ligand>
</feature>
<dbReference type="InterPro" id="IPR013221">
    <property type="entry name" value="Mur_ligase_cen"/>
</dbReference>
<dbReference type="GO" id="GO:0005737">
    <property type="term" value="C:cytoplasm"/>
    <property type="evidence" value="ECO:0007669"/>
    <property type="project" value="UniProtKB-SubCell"/>
</dbReference>
<evidence type="ECO:0000256" key="10">
    <source>
        <dbReference type="HAMAP-Rule" id="MF_02019"/>
    </source>
</evidence>
<keyword evidence="5 10" id="KW-0067">ATP-binding</keyword>
<comment type="catalytic activity">
    <reaction evidence="10 11">
        <text>D-alanyl-D-alanine + UDP-N-acetyl-alpha-D-muramoyl-L-alanyl-gamma-D-glutamyl-meso-2,6-diaminopimelate + ATP = UDP-N-acetyl-alpha-D-muramoyl-L-alanyl-gamma-D-glutamyl-meso-2,6-diaminopimeloyl-D-alanyl-D-alanine + ADP + phosphate + H(+)</text>
        <dbReference type="Rhea" id="RHEA:28374"/>
        <dbReference type="ChEBI" id="CHEBI:15378"/>
        <dbReference type="ChEBI" id="CHEBI:30616"/>
        <dbReference type="ChEBI" id="CHEBI:43474"/>
        <dbReference type="ChEBI" id="CHEBI:57822"/>
        <dbReference type="ChEBI" id="CHEBI:61386"/>
        <dbReference type="ChEBI" id="CHEBI:83905"/>
        <dbReference type="ChEBI" id="CHEBI:456216"/>
        <dbReference type="EC" id="6.3.2.10"/>
    </reaction>
</comment>
<keyword evidence="7 10" id="KW-0573">Peptidoglycan synthesis</keyword>
<dbReference type="InterPro" id="IPR051046">
    <property type="entry name" value="MurCDEF_CellWall_CoF430Synth"/>
</dbReference>
<dbReference type="GO" id="GO:0051301">
    <property type="term" value="P:cell division"/>
    <property type="evidence" value="ECO:0007669"/>
    <property type="project" value="UniProtKB-KW"/>
</dbReference>
<evidence type="ECO:0000259" key="13">
    <source>
        <dbReference type="Pfam" id="PF02875"/>
    </source>
</evidence>
<dbReference type="InterPro" id="IPR000713">
    <property type="entry name" value="Mur_ligase_N"/>
</dbReference>
<dbReference type="InterPro" id="IPR004101">
    <property type="entry name" value="Mur_ligase_C"/>
</dbReference>
<dbReference type="Gene3D" id="3.90.190.20">
    <property type="entry name" value="Mur ligase, C-terminal domain"/>
    <property type="match status" value="1"/>
</dbReference>
<dbReference type="NCBIfam" id="TIGR01143">
    <property type="entry name" value="murF"/>
    <property type="match status" value="1"/>
</dbReference>
<evidence type="ECO:0000313" key="16">
    <source>
        <dbReference type="Proteomes" id="UP000245474"/>
    </source>
</evidence>
<keyword evidence="8 10" id="KW-0131">Cell cycle</keyword>
<feature type="domain" description="Mur ligase N-terminal catalytic" evidence="12">
    <location>
        <begin position="23"/>
        <end position="68"/>
    </location>
</feature>
<keyword evidence="2 10" id="KW-0436">Ligase</keyword>
<keyword evidence="3 10" id="KW-0132">Cell division</keyword>
<dbReference type="InterPro" id="IPR036615">
    <property type="entry name" value="Mur_ligase_C_dom_sf"/>
</dbReference>
<reference evidence="15 16" key="1">
    <citation type="submission" date="2018-05" db="EMBL/GenBank/DDBJ databases">
        <title>Spiribacter halobius sp. nov., a moderately halophilic bacterium isolated from marine solar saltern.</title>
        <authorList>
            <person name="Zheng W.-S."/>
            <person name="Lu D.-C."/>
            <person name="Du Z.-J."/>
        </authorList>
    </citation>
    <scope>NUCLEOTIDE SEQUENCE [LARGE SCALE GENOMIC DNA]</scope>
    <source>
        <strain evidence="15 16">E85</strain>
    </source>
</reference>
<comment type="function">
    <text evidence="10 11">Involved in cell wall formation. Catalyzes the final step in the synthesis of UDP-N-acetylmuramoyl-pentapeptide, the precursor of murein.</text>
</comment>
<keyword evidence="6 10" id="KW-0133">Cell shape</keyword>
<comment type="pathway">
    <text evidence="10 11">Cell wall biogenesis; peptidoglycan biosynthesis.</text>
</comment>
<dbReference type="Pfam" id="PF02875">
    <property type="entry name" value="Mur_ligase_C"/>
    <property type="match status" value="1"/>
</dbReference>
<comment type="similarity">
    <text evidence="10">Belongs to the MurCDEF family. MurF subfamily.</text>
</comment>
<sequence>MDPVRLRTLASELGGEVRGEDSEITAAGIDSRRLPPGALFVALPGSRHDGHEFVAAAREAGAAAALVTRFVDDPLPQWCVESAPRTLAELGCRARSRSPALRIGVTGSNGKTTVKGMLAAILAGEGETLATAGNLNNELGVPLTLCRLAAHHRYAVLELGCSRPGDIRLLASWSRPQVGLVNNAAPAHLEGFGSVEAVARTKGELFEALPADGWAIINADDAHAGLWEQQAAHCRVLRFGLASPAADVSGEATADGGLRIALPSGVILVRLALPGRHNRANAVAAAAAAWAAGARPEAIVAGLERVAPVPGRLAPRTGLHGSEILDDSYNANPASLEAALEAAAADDREVWLALGDMAELGDQAEALHAEAGRRARRLGVTRLDACGALAAHAAAAFGDGGYRHPDQGALIAALQAALHPGVRLLVKGSRSAAMERVADALAHDRGREGVPCS</sequence>
<dbReference type="Proteomes" id="UP000245474">
    <property type="component" value="Unassembled WGS sequence"/>
</dbReference>
<comment type="caution">
    <text evidence="15">The sequence shown here is derived from an EMBL/GenBank/DDBJ whole genome shotgun (WGS) entry which is preliminary data.</text>
</comment>
<proteinExistence type="inferred from homology"/>
<evidence type="ECO:0000256" key="4">
    <source>
        <dbReference type="ARBA" id="ARBA00022741"/>
    </source>
</evidence>
<dbReference type="InterPro" id="IPR035911">
    <property type="entry name" value="MurE/MurF_N"/>
</dbReference>
<dbReference type="PANTHER" id="PTHR43024">
    <property type="entry name" value="UDP-N-ACETYLMURAMOYL-TRIPEPTIDE--D-ALANYL-D-ALANINE LIGASE"/>
    <property type="match status" value="1"/>
</dbReference>
<accession>A0A2U2N7W0</accession>
<keyword evidence="16" id="KW-1185">Reference proteome</keyword>
<dbReference type="OrthoDB" id="9801978at2"/>
<dbReference type="PANTHER" id="PTHR43024:SF1">
    <property type="entry name" value="UDP-N-ACETYLMURAMOYL-TRIPEPTIDE--D-ALANYL-D-ALANINE LIGASE"/>
    <property type="match status" value="1"/>
</dbReference>
<evidence type="ECO:0000256" key="3">
    <source>
        <dbReference type="ARBA" id="ARBA00022618"/>
    </source>
</evidence>
<dbReference type="Pfam" id="PF01225">
    <property type="entry name" value="Mur_ligase"/>
    <property type="match status" value="1"/>
</dbReference>
<dbReference type="RefSeq" id="WP_109675951.1">
    <property type="nucleotide sequence ID" value="NZ_CP086615.1"/>
</dbReference>
<dbReference type="GO" id="GO:0009252">
    <property type="term" value="P:peptidoglycan biosynthetic process"/>
    <property type="evidence" value="ECO:0007669"/>
    <property type="project" value="UniProtKB-UniRule"/>
</dbReference>
<dbReference type="GO" id="GO:0071555">
    <property type="term" value="P:cell wall organization"/>
    <property type="evidence" value="ECO:0007669"/>
    <property type="project" value="UniProtKB-KW"/>
</dbReference>
<evidence type="ECO:0000256" key="1">
    <source>
        <dbReference type="ARBA" id="ARBA00022490"/>
    </source>
</evidence>
<dbReference type="GO" id="GO:0047480">
    <property type="term" value="F:UDP-N-acetylmuramoyl-tripeptide-D-alanyl-D-alanine ligase activity"/>
    <property type="evidence" value="ECO:0007669"/>
    <property type="project" value="UniProtKB-UniRule"/>
</dbReference>
<comment type="subcellular location">
    <subcellularLocation>
        <location evidence="10 11">Cytoplasm</location>
    </subcellularLocation>
</comment>
<feature type="domain" description="Mur ligase central" evidence="14">
    <location>
        <begin position="105"/>
        <end position="289"/>
    </location>
</feature>
<evidence type="ECO:0000256" key="11">
    <source>
        <dbReference type="RuleBase" id="RU004136"/>
    </source>
</evidence>
<evidence type="ECO:0000259" key="14">
    <source>
        <dbReference type="Pfam" id="PF08245"/>
    </source>
</evidence>
<dbReference type="EC" id="6.3.2.10" evidence="10 11"/>
<dbReference type="GO" id="GO:0005524">
    <property type="term" value="F:ATP binding"/>
    <property type="evidence" value="ECO:0007669"/>
    <property type="project" value="UniProtKB-UniRule"/>
</dbReference>
<dbReference type="SUPFAM" id="SSF53623">
    <property type="entry name" value="MurD-like peptide ligases, catalytic domain"/>
    <property type="match status" value="1"/>
</dbReference>
<dbReference type="InterPro" id="IPR036565">
    <property type="entry name" value="Mur-like_cat_sf"/>
</dbReference>
<protein>
    <recommendedName>
        <fullName evidence="10 11">UDP-N-acetylmuramoyl-tripeptide--D-alanyl-D-alanine ligase</fullName>
        <ecNumber evidence="10 11">6.3.2.10</ecNumber>
    </recommendedName>
    <alternativeName>
        <fullName evidence="10">D-alanyl-D-alanine-adding enzyme</fullName>
    </alternativeName>
</protein>
<dbReference type="SUPFAM" id="SSF53244">
    <property type="entry name" value="MurD-like peptide ligases, peptide-binding domain"/>
    <property type="match status" value="1"/>
</dbReference>
<evidence type="ECO:0000256" key="8">
    <source>
        <dbReference type="ARBA" id="ARBA00023306"/>
    </source>
</evidence>
<dbReference type="AlphaFoldDB" id="A0A2U2N7W0"/>
<dbReference type="UniPathway" id="UPA00219"/>
<evidence type="ECO:0000259" key="12">
    <source>
        <dbReference type="Pfam" id="PF01225"/>
    </source>
</evidence>
<evidence type="ECO:0000256" key="2">
    <source>
        <dbReference type="ARBA" id="ARBA00022598"/>
    </source>
</evidence>
<dbReference type="Pfam" id="PF08245">
    <property type="entry name" value="Mur_ligase_M"/>
    <property type="match status" value="1"/>
</dbReference>
<dbReference type="HAMAP" id="MF_02019">
    <property type="entry name" value="MurF"/>
    <property type="match status" value="1"/>
</dbReference>
<dbReference type="GO" id="GO:0008766">
    <property type="term" value="F:UDP-N-acetylmuramoylalanyl-D-glutamyl-2,6-diaminopimelate-D-alanyl-D-alanine ligase activity"/>
    <property type="evidence" value="ECO:0007669"/>
    <property type="project" value="RHEA"/>
</dbReference>
<evidence type="ECO:0000256" key="9">
    <source>
        <dbReference type="ARBA" id="ARBA00023316"/>
    </source>
</evidence>
<evidence type="ECO:0000256" key="7">
    <source>
        <dbReference type="ARBA" id="ARBA00022984"/>
    </source>
</evidence>
<dbReference type="EMBL" id="QFFI01000003">
    <property type="protein sequence ID" value="PWG65178.1"/>
    <property type="molecule type" value="Genomic_DNA"/>
</dbReference>
<feature type="domain" description="Mur ligase C-terminal" evidence="13">
    <location>
        <begin position="311"/>
        <end position="430"/>
    </location>
</feature>
<gene>
    <name evidence="10" type="primary">murF</name>
    <name evidence="15" type="ORF">DEM34_02570</name>
</gene>
<dbReference type="Gene3D" id="3.40.1190.10">
    <property type="entry name" value="Mur-like, catalytic domain"/>
    <property type="match status" value="1"/>
</dbReference>
<keyword evidence="9 10" id="KW-0961">Cell wall biogenesis/degradation</keyword>
<evidence type="ECO:0000256" key="5">
    <source>
        <dbReference type="ARBA" id="ARBA00022840"/>
    </source>
</evidence>
<dbReference type="SUPFAM" id="SSF63418">
    <property type="entry name" value="MurE/MurF N-terminal domain"/>
    <property type="match status" value="1"/>
</dbReference>